<dbReference type="AlphaFoldDB" id="A0A1Y1I3Z7"/>
<feature type="compositionally biased region" description="Polar residues" evidence="1">
    <location>
        <begin position="72"/>
        <end position="82"/>
    </location>
</feature>
<feature type="region of interest" description="Disordered" evidence="1">
    <location>
        <begin position="345"/>
        <end position="418"/>
    </location>
</feature>
<feature type="region of interest" description="Disordered" evidence="1">
    <location>
        <begin position="196"/>
        <end position="220"/>
    </location>
</feature>
<dbReference type="STRING" id="105231.A0A1Y1I3Z7"/>
<dbReference type="Proteomes" id="UP000054558">
    <property type="component" value="Unassembled WGS sequence"/>
</dbReference>
<proteinExistence type="predicted"/>
<feature type="compositionally biased region" description="Polar residues" evidence="1">
    <location>
        <begin position="269"/>
        <end position="279"/>
    </location>
</feature>
<reference evidence="3 4" key="1">
    <citation type="journal article" date="2014" name="Nat. Commun.">
        <title>Klebsormidium flaccidum genome reveals primary factors for plant terrestrial adaptation.</title>
        <authorList>
            <person name="Hori K."/>
            <person name="Maruyama F."/>
            <person name="Fujisawa T."/>
            <person name="Togashi T."/>
            <person name="Yamamoto N."/>
            <person name="Seo M."/>
            <person name="Sato S."/>
            <person name="Yamada T."/>
            <person name="Mori H."/>
            <person name="Tajima N."/>
            <person name="Moriyama T."/>
            <person name="Ikeuchi M."/>
            <person name="Watanabe M."/>
            <person name="Wada H."/>
            <person name="Kobayashi K."/>
            <person name="Saito M."/>
            <person name="Masuda T."/>
            <person name="Sasaki-Sekimoto Y."/>
            <person name="Mashiguchi K."/>
            <person name="Awai K."/>
            <person name="Shimojima M."/>
            <person name="Masuda S."/>
            <person name="Iwai M."/>
            <person name="Nobusawa T."/>
            <person name="Narise T."/>
            <person name="Kondo S."/>
            <person name="Saito H."/>
            <person name="Sato R."/>
            <person name="Murakawa M."/>
            <person name="Ihara Y."/>
            <person name="Oshima-Yamada Y."/>
            <person name="Ohtaka K."/>
            <person name="Satoh M."/>
            <person name="Sonobe K."/>
            <person name="Ishii M."/>
            <person name="Ohtani R."/>
            <person name="Kanamori-Sato M."/>
            <person name="Honoki R."/>
            <person name="Miyazaki D."/>
            <person name="Mochizuki H."/>
            <person name="Umetsu J."/>
            <person name="Higashi K."/>
            <person name="Shibata D."/>
            <person name="Kamiya Y."/>
            <person name="Sato N."/>
            <person name="Nakamura Y."/>
            <person name="Tabata S."/>
            <person name="Ida S."/>
            <person name="Kurokawa K."/>
            <person name="Ohta H."/>
        </authorList>
    </citation>
    <scope>NUCLEOTIDE SEQUENCE [LARGE SCALE GENOMIC DNA]</scope>
    <source>
        <strain evidence="3 4">NIES-2285</strain>
    </source>
</reference>
<dbReference type="PANTHER" id="PTHR23333:SF4">
    <property type="entry name" value="UBX DOMAIN-CONTAINING PROTEIN 11"/>
    <property type="match status" value="1"/>
</dbReference>
<feature type="compositionally biased region" description="Basic and acidic residues" evidence="1">
    <location>
        <begin position="196"/>
        <end position="216"/>
    </location>
</feature>
<evidence type="ECO:0000313" key="3">
    <source>
        <dbReference type="EMBL" id="GAQ84682.1"/>
    </source>
</evidence>
<feature type="compositionally biased region" description="Basic and acidic residues" evidence="1">
    <location>
        <begin position="345"/>
        <end position="369"/>
    </location>
</feature>
<dbReference type="Pfam" id="PF08059">
    <property type="entry name" value="SEP"/>
    <property type="match status" value="1"/>
</dbReference>
<feature type="region of interest" description="Disordered" evidence="1">
    <location>
        <begin position="248"/>
        <end position="285"/>
    </location>
</feature>
<accession>A0A1Y1I3Z7</accession>
<dbReference type="PROSITE" id="PS51399">
    <property type="entry name" value="SEP"/>
    <property type="match status" value="1"/>
</dbReference>
<dbReference type="InterPro" id="IPR012989">
    <property type="entry name" value="SEP_domain"/>
</dbReference>
<gene>
    <name evidence="3" type="ORF">KFL_002000170</name>
</gene>
<feature type="compositionally biased region" description="Polar residues" evidence="1">
    <location>
        <begin position="24"/>
        <end position="34"/>
    </location>
</feature>
<sequence>MSWAPVMGPGNDRPARTNEIAHRTLSTKTPSVSVPSWLAAHLEEQNGKVSSTEAKLQNASSPKFSSPDAVSRQPTENLSSPISARHGTMKPAKLDVPCQRQRTLNPAEKSSSDIEPASIPLTIYANGIQLGNGTEFRPAGSPAARSLLADILDGFFPYELKGTHPDGVPLRLVDRSAERFTLPFQPFRGEKRVLVSRENGMERNEPKGTEGGRKGGIEGGRISLASGFGNGLSASAAEEGSGKVITSLSTSSVSMKPSVDEPPSVADELTSQEANSSSCVEPHPILAPTSDGLFRADALTGGGQSLCESAPLTREEFLDRLPKRVIRGGKLIDVRGEIAHLLRPSERARARARGRESAPGKRAPDEKSTPRASADSGPASTSGDVSATERNQKAHSEKGGTGKESLDLQRGSDKEASRAAVRLKVRGLEGLAWVVELPVGATVGQLYETVEKLRRKSNAVGKE</sequence>
<feature type="compositionally biased region" description="Polar residues" evidence="1">
    <location>
        <begin position="378"/>
        <end position="389"/>
    </location>
</feature>
<feature type="domain" description="SEP" evidence="2">
    <location>
        <begin position="116"/>
        <end position="181"/>
    </location>
</feature>
<dbReference type="Gene3D" id="3.30.420.210">
    <property type="entry name" value="SEP domain"/>
    <property type="match status" value="1"/>
</dbReference>
<evidence type="ECO:0000313" key="4">
    <source>
        <dbReference type="Proteomes" id="UP000054558"/>
    </source>
</evidence>
<organism evidence="3 4">
    <name type="scientific">Klebsormidium nitens</name>
    <name type="common">Green alga</name>
    <name type="synonym">Ulothrix nitens</name>
    <dbReference type="NCBI Taxonomy" id="105231"/>
    <lineage>
        <taxon>Eukaryota</taxon>
        <taxon>Viridiplantae</taxon>
        <taxon>Streptophyta</taxon>
        <taxon>Klebsormidiophyceae</taxon>
        <taxon>Klebsormidiales</taxon>
        <taxon>Klebsormidiaceae</taxon>
        <taxon>Klebsormidium</taxon>
    </lineage>
</organism>
<feature type="compositionally biased region" description="Basic and acidic residues" evidence="1">
    <location>
        <begin position="13"/>
        <end position="22"/>
    </location>
</feature>
<feature type="region of interest" description="Disordered" evidence="1">
    <location>
        <begin position="1"/>
        <end position="91"/>
    </location>
</feature>
<dbReference type="InterPro" id="IPR036241">
    <property type="entry name" value="NSFL1C_SEP_dom_sf"/>
</dbReference>
<dbReference type="PANTHER" id="PTHR23333">
    <property type="entry name" value="UBX DOMAIN CONTAINING PROTEIN"/>
    <property type="match status" value="1"/>
</dbReference>
<dbReference type="OrthoDB" id="25887at2759"/>
<name>A0A1Y1I3Z7_KLENI</name>
<feature type="compositionally biased region" description="Polar residues" evidence="1">
    <location>
        <begin position="47"/>
        <end position="64"/>
    </location>
</feature>
<dbReference type="EMBL" id="DF237149">
    <property type="protein sequence ID" value="GAQ84682.1"/>
    <property type="molecule type" value="Genomic_DNA"/>
</dbReference>
<evidence type="ECO:0000256" key="1">
    <source>
        <dbReference type="SAM" id="MobiDB-lite"/>
    </source>
</evidence>
<evidence type="ECO:0000259" key="2">
    <source>
        <dbReference type="PROSITE" id="PS51399"/>
    </source>
</evidence>
<protein>
    <recommendedName>
        <fullName evidence="2">SEP domain-containing protein</fullName>
    </recommendedName>
</protein>
<feature type="compositionally biased region" description="Basic and acidic residues" evidence="1">
    <location>
        <begin position="390"/>
        <end position="417"/>
    </location>
</feature>
<keyword evidence="4" id="KW-1185">Reference proteome</keyword>
<dbReference type="SUPFAM" id="SSF102848">
    <property type="entry name" value="NSFL1 (p97 ATPase) cofactor p47, SEP domain"/>
    <property type="match status" value="1"/>
</dbReference>